<evidence type="ECO:0000256" key="5">
    <source>
        <dbReference type="ARBA" id="ARBA00022844"/>
    </source>
</evidence>
<evidence type="ECO:0000313" key="9">
    <source>
        <dbReference type="EMBL" id="QDH91133.1"/>
    </source>
</evidence>
<gene>
    <name evidence="9" type="ORF">H4Bulk46188_000001</name>
    <name evidence="10" type="ORF">H4BulkLitter241864_000001</name>
</gene>
<dbReference type="GO" id="GO:0005198">
    <property type="term" value="F:structural molecule activity"/>
    <property type="evidence" value="ECO:0007669"/>
    <property type="project" value="InterPro"/>
</dbReference>
<organism evidence="9">
    <name type="scientific">Riboviria sp</name>
    <dbReference type="NCBI Taxonomy" id="2585031"/>
    <lineage>
        <taxon>Viruses</taxon>
        <taxon>Riboviria</taxon>
    </lineage>
</organism>
<feature type="region of interest" description="Disordered" evidence="7">
    <location>
        <begin position="1"/>
        <end position="38"/>
    </location>
</feature>
<evidence type="ECO:0000256" key="3">
    <source>
        <dbReference type="ARBA" id="ARBA00018091"/>
    </source>
</evidence>
<reference evidence="9" key="1">
    <citation type="submission" date="2019-05" db="EMBL/GenBank/DDBJ databases">
        <title>Metatranscriptomic reconstruction reveals RNA viruses with the potential to shape carbon cycling in soil.</title>
        <authorList>
            <person name="Starr E.P."/>
            <person name="Nuccio E."/>
            <person name="Pett-Ridge J."/>
            <person name="Banfield J.F."/>
            <person name="Firestone M.K."/>
        </authorList>
    </citation>
    <scope>NUCLEOTIDE SEQUENCE</scope>
    <source>
        <strain evidence="9">H4_Bulk_46_scaffold_188</strain>
        <strain evidence="10">H4_Bulk_Litter_24_scaffold_1864</strain>
    </source>
</reference>
<feature type="domain" description="Icosahedral viral capsid protein S" evidence="8">
    <location>
        <begin position="16"/>
        <end position="204"/>
    </location>
</feature>
<name>A0A514DBZ2_9VIRU</name>
<protein>
    <recommendedName>
        <fullName evidence="3">Capsid protein</fullName>
    </recommendedName>
</protein>
<evidence type="ECO:0000256" key="6">
    <source>
        <dbReference type="ARBA" id="ARBA00023060"/>
    </source>
</evidence>
<keyword evidence="4" id="KW-0167">Capsid protein</keyword>
<accession>A0A514DBZ2</accession>
<evidence type="ECO:0000259" key="8">
    <source>
        <dbReference type="Pfam" id="PF00729"/>
    </source>
</evidence>
<evidence type="ECO:0000256" key="7">
    <source>
        <dbReference type="SAM" id="MobiDB-lite"/>
    </source>
</evidence>
<evidence type="ECO:0000256" key="1">
    <source>
        <dbReference type="ARBA" id="ARBA00004328"/>
    </source>
</evidence>
<dbReference type="EMBL" id="MN036322">
    <property type="protein sequence ID" value="QDH91571.1"/>
    <property type="molecule type" value="Genomic_DNA"/>
</dbReference>
<sequence length="347" mass="36818">MTKRKTNKTSETKLNAPVSKGISSTKRGPRVTPKGDGGVIVSNTEYIQDVSDSGITGIDINPGLTTSFPWLSKMAHNFESYRFKKLVYHYTPTCSTSTAGIIVLAVDYDASDGPPGDKVALSSFAGSQRINLWSSTKLSVEPKSQPYWWIVSPDTSTTNPPGTDIKLYEPGILFYGVFNTSGTSGTTVGELTVEYEIEFKTPQTATVLGPCAMITSQYGSGQHSSNLMDGAIVKTNADFLASGNSITFKTPGQYLVDLVMSGQTTTAADIHSLYNISYTYKGVTTTIAWADYAGVTGTTATAGFWGSFTVSAEGGSVISLVATSAATSAAILYLVHARVANYLKTLG</sequence>
<keyword evidence="5" id="KW-0946">Virion</keyword>
<comment type="subcellular location">
    <subcellularLocation>
        <location evidence="1">Virion</location>
    </subcellularLocation>
</comment>
<dbReference type="PRINTS" id="PR00233">
    <property type="entry name" value="ICOSAHEDRAL"/>
</dbReference>
<dbReference type="InterPro" id="IPR029053">
    <property type="entry name" value="Viral_coat"/>
</dbReference>
<evidence type="ECO:0000313" key="10">
    <source>
        <dbReference type="EMBL" id="QDH91571.1"/>
    </source>
</evidence>
<dbReference type="Pfam" id="PF00729">
    <property type="entry name" value="Viral_coat"/>
    <property type="match status" value="1"/>
</dbReference>
<dbReference type="EMBL" id="MN036033">
    <property type="protein sequence ID" value="QDH91133.1"/>
    <property type="molecule type" value="Genomic_DNA"/>
</dbReference>
<dbReference type="GO" id="GO:0039617">
    <property type="term" value="C:T=3 icosahedral viral capsid"/>
    <property type="evidence" value="ECO:0007669"/>
    <property type="project" value="UniProtKB-KW"/>
</dbReference>
<dbReference type="Gene3D" id="2.60.120.20">
    <property type="match status" value="1"/>
</dbReference>
<evidence type="ECO:0000256" key="4">
    <source>
        <dbReference type="ARBA" id="ARBA00022561"/>
    </source>
</evidence>
<evidence type="ECO:0000256" key="2">
    <source>
        <dbReference type="ARBA" id="ARBA00007446"/>
    </source>
</evidence>
<dbReference type="SUPFAM" id="SSF88633">
    <property type="entry name" value="Positive stranded ssRNA viruses"/>
    <property type="match status" value="1"/>
</dbReference>
<keyword evidence="6" id="KW-1142">T=3 icosahedral capsid protein</keyword>
<dbReference type="InterPro" id="IPR000937">
    <property type="entry name" value="Capsid_prot_S-dom_vir"/>
</dbReference>
<comment type="similarity">
    <text evidence="2">Belongs to the icosahedral plant coat protein family.</text>
</comment>
<proteinExistence type="inferred from homology"/>